<name>A0ABD6DI67_9EURY</name>
<protein>
    <submittedName>
        <fullName evidence="2">Uncharacterized protein</fullName>
    </submittedName>
</protein>
<reference evidence="2 3" key="1">
    <citation type="journal article" date="2019" name="Int. J. Syst. Evol. Microbiol.">
        <title>The Global Catalogue of Microorganisms (GCM) 10K type strain sequencing project: providing services to taxonomists for standard genome sequencing and annotation.</title>
        <authorList>
            <consortium name="The Broad Institute Genomics Platform"/>
            <consortium name="The Broad Institute Genome Sequencing Center for Infectious Disease"/>
            <person name="Wu L."/>
            <person name="Ma J."/>
        </authorList>
    </citation>
    <scope>NUCLEOTIDE SEQUENCE [LARGE SCALE GENOMIC DNA]</scope>
    <source>
        <strain evidence="2 3">CGMCC 1.10390</strain>
    </source>
</reference>
<sequence>MSANNTDADGELRSPERVEGGFLKQNAWLKPFALIQLFFVIALVALDLANDLFVQIQGRFSNVLFGVILALIMLSILTAAIVLVVNAFRHVTNT</sequence>
<keyword evidence="1" id="KW-0472">Membrane</keyword>
<evidence type="ECO:0000313" key="2">
    <source>
        <dbReference type="EMBL" id="MFD1646011.1"/>
    </source>
</evidence>
<dbReference type="EMBL" id="JBHUDO010000002">
    <property type="protein sequence ID" value="MFD1646011.1"/>
    <property type="molecule type" value="Genomic_DNA"/>
</dbReference>
<dbReference type="RefSeq" id="WP_256398466.1">
    <property type="nucleotide sequence ID" value="NZ_JANHJR010000001.1"/>
</dbReference>
<evidence type="ECO:0000313" key="3">
    <source>
        <dbReference type="Proteomes" id="UP001597034"/>
    </source>
</evidence>
<dbReference type="Proteomes" id="UP001597034">
    <property type="component" value="Unassembled WGS sequence"/>
</dbReference>
<gene>
    <name evidence="2" type="ORF">ACFSBL_09985</name>
</gene>
<keyword evidence="3" id="KW-1185">Reference proteome</keyword>
<accession>A0ABD6DI67</accession>
<evidence type="ECO:0000256" key="1">
    <source>
        <dbReference type="SAM" id="Phobius"/>
    </source>
</evidence>
<keyword evidence="1" id="KW-0812">Transmembrane</keyword>
<feature type="transmembrane region" description="Helical" evidence="1">
    <location>
        <begin position="32"/>
        <end position="50"/>
    </location>
</feature>
<dbReference type="AlphaFoldDB" id="A0ABD6DI67"/>
<proteinExistence type="predicted"/>
<feature type="transmembrane region" description="Helical" evidence="1">
    <location>
        <begin position="62"/>
        <end position="88"/>
    </location>
</feature>
<organism evidence="2 3">
    <name type="scientific">Haloarchaeobius litoreus</name>
    <dbReference type="NCBI Taxonomy" id="755306"/>
    <lineage>
        <taxon>Archaea</taxon>
        <taxon>Methanobacteriati</taxon>
        <taxon>Methanobacteriota</taxon>
        <taxon>Stenosarchaea group</taxon>
        <taxon>Halobacteria</taxon>
        <taxon>Halobacteriales</taxon>
        <taxon>Halorubellaceae</taxon>
        <taxon>Haloarchaeobius</taxon>
    </lineage>
</organism>
<comment type="caution">
    <text evidence="2">The sequence shown here is derived from an EMBL/GenBank/DDBJ whole genome shotgun (WGS) entry which is preliminary data.</text>
</comment>
<keyword evidence="1" id="KW-1133">Transmembrane helix</keyword>